<dbReference type="SUPFAM" id="SSF55469">
    <property type="entry name" value="FMN-dependent nitroreductase-like"/>
    <property type="match status" value="1"/>
</dbReference>
<accession>G0TZH2</accession>
<keyword evidence="2" id="KW-0560">Oxidoreductase</keyword>
<dbReference type="PANTHER" id="PTHR43543:SF1">
    <property type="entry name" value="MALONIC SEMIALDEHYDE REDUCTASE RUTE-RELATED"/>
    <property type="match status" value="1"/>
</dbReference>
<dbReference type="InterPro" id="IPR000415">
    <property type="entry name" value="Nitroreductase-like"/>
</dbReference>
<reference evidence="2" key="1">
    <citation type="journal article" date="2012" name="Proc. Natl. Acad. Sci. U.S.A.">
        <title>Antigenic diversity is generated by distinct evolutionary mechanisms in African trypanosome species.</title>
        <authorList>
            <person name="Jackson A.P."/>
            <person name="Berry A."/>
            <person name="Aslett M."/>
            <person name="Allison H.C."/>
            <person name="Burton P."/>
            <person name="Vavrova-Anderson J."/>
            <person name="Brown R."/>
            <person name="Browne H."/>
            <person name="Corton N."/>
            <person name="Hauser H."/>
            <person name="Gamble J."/>
            <person name="Gilderthorp R."/>
            <person name="Marcello L."/>
            <person name="McQuillan J."/>
            <person name="Otto T.D."/>
            <person name="Quail M.A."/>
            <person name="Sanders M.J."/>
            <person name="van Tonder A."/>
            <person name="Ginger M.L."/>
            <person name="Field M.C."/>
            <person name="Barry J.D."/>
            <person name="Hertz-Fowler C."/>
            <person name="Berriman M."/>
        </authorList>
    </citation>
    <scope>NUCLEOTIDE SEQUENCE</scope>
    <source>
        <strain evidence="2">Y486</strain>
    </source>
</reference>
<evidence type="ECO:0000259" key="1">
    <source>
        <dbReference type="Pfam" id="PF00881"/>
    </source>
</evidence>
<dbReference type="Pfam" id="PF00881">
    <property type="entry name" value="Nitroreductase"/>
    <property type="match status" value="1"/>
</dbReference>
<protein>
    <submittedName>
        <fullName evidence="2">Putative NADH dehydrogenase</fullName>
        <ecNumber evidence="2">1.6.99.3</ecNumber>
    </submittedName>
</protein>
<proteinExistence type="predicted"/>
<sequence length="313" mass="34769">MLWSGQRCEQMKLPQSYHTLCIPGNWGMQRRHFSWSSLSSLPPFSSWRHRVLGTRLDASDPSKKCTPTYDSSTSNKALESALRVVRERRSSKRFDPTRAVDLNLVDELLTASVRAPTAFNLQPWAAIVVHEHTQRVALSQAALGQLQPLEAPVSVVFAGDMEPERRAPAALELGLNTNYYKPLYGASYLRSVYYHLHGGPLGVMAHAKSCLSSIYSRSTGTPMLSVPTTMQGYAWKQAMIPATTFLFLATAASLDTAILEGLDEAKVREVVGLPDRYTVPVIVSVGYKAVVEGKTTVQSPRFEPRELIRWGKF</sequence>
<dbReference type="VEuPathDB" id="TriTrypDB:TvY486_0706850"/>
<dbReference type="InterPro" id="IPR029479">
    <property type="entry name" value="Nitroreductase"/>
</dbReference>
<dbReference type="EC" id="1.6.99.3" evidence="2"/>
<dbReference type="Gene3D" id="3.40.109.10">
    <property type="entry name" value="NADH Oxidase"/>
    <property type="match status" value="1"/>
</dbReference>
<evidence type="ECO:0000313" key="2">
    <source>
        <dbReference type="EMBL" id="CCC49376.1"/>
    </source>
</evidence>
<name>G0TZH2_TRYVY</name>
<gene>
    <name evidence="2" type="ORF">TVY486_0706850</name>
</gene>
<organism evidence="2">
    <name type="scientific">Trypanosoma vivax (strain Y486)</name>
    <dbReference type="NCBI Taxonomy" id="1055687"/>
    <lineage>
        <taxon>Eukaryota</taxon>
        <taxon>Discoba</taxon>
        <taxon>Euglenozoa</taxon>
        <taxon>Kinetoplastea</taxon>
        <taxon>Metakinetoplastina</taxon>
        <taxon>Trypanosomatida</taxon>
        <taxon>Trypanosomatidae</taxon>
        <taxon>Trypanosoma</taxon>
        <taxon>Duttonella</taxon>
    </lineage>
</organism>
<dbReference type="InterPro" id="IPR050461">
    <property type="entry name" value="Nitroreductase_HadB/RutE"/>
</dbReference>
<dbReference type="GO" id="GO:0016491">
    <property type="term" value="F:oxidoreductase activity"/>
    <property type="evidence" value="ECO:0007669"/>
    <property type="project" value="UniProtKB-KW"/>
</dbReference>
<feature type="domain" description="Nitroreductase" evidence="1">
    <location>
        <begin position="85"/>
        <end position="287"/>
    </location>
</feature>
<dbReference type="EMBL" id="HE573023">
    <property type="protein sequence ID" value="CCC49376.1"/>
    <property type="molecule type" value="Genomic_DNA"/>
</dbReference>
<dbReference type="PANTHER" id="PTHR43543">
    <property type="entry name" value="MALONIC SEMIALDEHYDE REDUCTASE RUTE-RELATED"/>
    <property type="match status" value="1"/>
</dbReference>
<dbReference type="AlphaFoldDB" id="G0TZH2"/>